<dbReference type="InterPro" id="IPR052712">
    <property type="entry name" value="Acid_resist_chaperone_HdeD"/>
</dbReference>
<keyword evidence="2" id="KW-1133">Transmembrane helix</keyword>
<dbReference type="GO" id="GO:0005886">
    <property type="term" value="C:plasma membrane"/>
    <property type="evidence" value="ECO:0007669"/>
    <property type="project" value="TreeGrafter"/>
</dbReference>
<gene>
    <name evidence="3" type="ORF">B9G79_04700</name>
</gene>
<name>A0A1Z3N620_BDEBC</name>
<feature type="region of interest" description="Disordered" evidence="1">
    <location>
        <begin position="185"/>
        <end position="206"/>
    </location>
</feature>
<dbReference type="AlphaFoldDB" id="A0A1Z3N620"/>
<dbReference type="Pfam" id="PF03729">
    <property type="entry name" value="DUF308"/>
    <property type="match status" value="1"/>
</dbReference>
<dbReference type="Proteomes" id="UP000197003">
    <property type="component" value="Chromosome"/>
</dbReference>
<feature type="transmembrane region" description="Helical" evidence="2">
    <location>
        <begin position="34"/>
        <end position="53"/>
    </location>
</feature>
<dbReference type="PANTHER" id="PTHR34989">
    <property type="entry name" value="PROTEIN HDED"/>
    <property type="match status" value="1"/>
</dbReference>
<reference evidence="3 4" key="1">
    <citation type="submission" date="2017-04" db="EMBL/GenBank/DDBJ databases">
        <title>Whole genome sequence of Bdellovibrio bacteriovorus strain SSB218315.</title>
        <authorList>
            <person name="Oyedara O."/>
            <person name="Rodriguez-Perez M.A."/>
        </authorList>
    </citation>
    <scope>NUCLEOTIDE SEQUENCE [LARGE SCALE GENOMIC DNA]</scope>
    <source>
        <strain evidence="3 4">SSB218315</strain>
    </source>
</reference>
<dbReference type="RefSeq" id="WP_088564507.1">
    <property type="nucleotide sequence ID" value="NZ_CP020946.1"/>
</dbReference>
<evidence type="ECO:0000256" key="1">
    <source>
        <dbReference type="SAM" id="MobiDB-lite"/>
    </source>
</evidence>
<protein>
    <recommendedName>
        <fullName evidence="5">HdeD protein</fullName>
    </recommendedName>
</protein>
<dbReference type="OrthoDB" id="9342641at2"/>
<accession>A0A1Z3N620</accession>
<sequence>MRRISTQLIFLGSVYLILGATALAFASAATLASVMVLGVVLFCVGIAQIVYGIQGRKDGQLWPHLGLGCLALVCAALIARNPIENTLGLTLAVSFLLIASGLTKFIGAVTERSLGWGWLAGSGLISLLLGGLILATFPVSAFWTIGTLVGVDLVAAGIATMGLGISIKEVREDLREAGLNSSKMNTVERRRYDRDRDDDSRTPPLH</sequence>
<keyword evidence="2" id="KW-0472">Membrane</keyword>
<proteinExistence type="predicted"/>
<feature type="transmembrane region" description="Helical" evidence="2">
    <location>
        <begin position="116"/>
        <end position="135"/>
    </location>
</feature>
<evidence type="ECO:0000313" key="4">
    <source>
        <dbReference type="Proteomes" id="UP000197003"/>
    </source>
</evidence>
<feature type="compositionally biased region" description="Basic and acidic residues" evidence="1">
    <location>
        <begin position="186"/>
        <end position="206"/>
    </location>
</feature>
<evidence type="ECO:0000313" key="3">
    <source>
        <dbReference type="EMBL" id="ASD62915.1"/>
    </source>
</evidence>
<feature type="transmembrane region" description="Helical" evidence="2">
    <location>
        <begin position="141"/>
        <end position="165"/>
    </location>
</feature>
<dbReference type="PANTHER" id="PTHR34989:SF1">
    <property type="entry name" value="PROTEIN HDED"/>
    <property type="match status" value="1"/>
</dbReference>
<dbReference type="InterPro" id="IPR005325">
    <property type="entry name" value="DUF308_memb"/>
</dbReference>
<organism evidence="3 4">
    <name type="scientific">Bdellovibrio bacteriovorus</name>
    <dbReference type="NCBI Taxonomy" id="959"/>
    <lineage>
        <taxon>Bacteria</taxon>
        <taxon>Pseudomonadati</taxon>
        <taxon>Bdellovibrionota</taxon>
        <taxon>Bdellovibrionia</taxon>
        <taxon>Bdellovibrionales</taxon>
        <taxon>Pseudobdellovibrionaceae</taxon>
        <taxon>Bdellovibrio</taxon>
    </lineage>
</organism>
<evidence type="ECO:0008006" key="5">
    <source>
        <dbReference type="Google" id="ProtNLM"/>
    </source>
</evidence>
<dbReference type="EMBL" id="CP020946">
    <property type="protein sequence ID" value="ASD62915.1"/>
    <property type="molecule type" value="Genomic_DNA"/>
</dbReference>
<keyword evidence="2" id="KW-0812">Transmembrane</keyword>
<feature type="transmembrane region" description="Helical" evidence="2">
    <location>
        <begin position="89"/>
        <end position="109"/>
    </location>
</feature>
<feature type="transmembrane region" description="Helical" evidence="2">
    <location>
        <begin position="65"/>
        <end position="83"/>
    </location>
</feature>
<evidence type="ECO:0000256" key="2">
    <source>
        <dbReference type="SAM" id="Phobius"/>
    </source>
</evidence>